<evidence type="ECO:0000256" key="1">
    <source>
        <dbReference type="SAM" id="Phobius"/>
    </source>
</evidence>
<feature type="transmembrane region" description="Helical" evidence="1">
    <location>
        <begin position="286"/>
        <end position="312"/>
    </location>
</feature>
<evidence type="ECO:0000256" key="2">
    <source>
        <dbReference type="SAM" id="SignalP"/>
    </source>
</evidence>
<keyword evidence="4" id="KW-1185">Reference proteome</keyword>
<evidence type="ECO:0000313" key="4">
    <source>
        <dbReference type="Proteomes" id="UP000192257"/>
    </source>
</evidence>
<gene>
    <name evidence="3" type="ORF">TM35_000042400</name>
</gene>
<organism evidence="3 4">
    <name type="scientific">Trypanosoma theileri</name>
    <dbReference type="NCBI Taxonomy" id="67003"/>
    <lineage>
        <taxon>Eukaryota</taxon>
        <taxon>Discoba</taxon>
        <taxon>Euglenozoa</taxon>
        <taxon>Kinetoplastea</taxon>
        <taxon>Metakinetoplastina</taxon>
        <taxon>Trypanosomatida</taxon>
        <taxon>Trypanosomatidae</taxon>
        <taxon>Trypanosoma</taxon>
    </lineage>
</organism>
<proteinExistence type="predicted"/>
<dbReference type="OrthoDB" id="246467at2759"/>
<name>A0A1X0P510_9TRYP</name>
<dbReference type="GeneID" id="39982214"/>
<dbReference type="VEuPathDB" id="TriTrypDB:TM35_000042400"/>
<feature type="signal peptide" evidence="2">
    <location>
        <begin position="1"/>
        <end position="22"/>
    </location>
</feature>
<sequence>MLRRTLWRHVHLFTALVPLNVAQSPQLISADHLEIAKKAATEATPLIGNAPLVDALNLLTDLSNIRKQREADQLLEDCLTSYRGELYKSSVTDPFQRLQLHEAIMAVGFYLRSGNPNVLKGENTRFVLHHYNFDVRRDTAITRTVHHTLLESLSSTPDSDKLLGDLLLLERRLFGRLRFLPTAGRQWFVLGLPLEEIKTEEDIHRVLDIPVVKEFGNFELKEKDSEKLWKLVTVRPKSENSPSFLEEGEFTMHHMEKDLELIRRIQKPQPPMEFWDRVKDTLLRYWVIWFSLWIMFFMVDEEIITVVALIFLKWRQTKILEEEAERSGGKVYIASSTGRSRTNN</sequence>
<dbReference type="EMBL" id="NBCO01000004">
    <property type="protein sequence ID" value="ORC92026.1"/>
    <property type="molecule type" value="Genomic_DNA"/>
</dbReference>
<keyword evidence="1" id="KW-0472">Membrane</keyword>
<dbReference type="Proteomes" id="UP000192257">
    <property type="component" value="Unassembled WGS sequence"/>
</dbReference>
<reference evidence="3 4" key="1">
    <citation type="submission" date="2017-03" db="EMBL/GenBank/DDBJ databases">
        <title>An alternative strategy for trypanosome survival in the mammalian bloodstream revealed through genome and transcriptome analysis of the ubiquitous bovine parasite Trypanosoma (Megatrypanum) theileri.</title>
        <authorList>
            <person name="Kelly S."/>
            <person name="Ivens A."/>
            <person name="Mott A."/>
            <person name="O'Neill E."/>
            <person name="Emms D."/>
            <person name="Macleod O."/>
            <person name="Voorheis P."/>
            <person name="Matthews J."/>
            <person name="Matthews K."/>
            <person name="Carrington M."/>
        </authorList>
    </citation>
    <scope>NUCLEOTIDE SEQUENCE [LARGE SCALE GENOMIC DNA]</scope>
    <source>
        <strain evidence="3">Edinburgh</strain>
    </source>
</reference>
<feature type="chain" id="PRO_5012619953" evidence="2">
    <location>
        <begin position="23"/>
        <end position="344"/>
    </location>
</feature>
<protein>
    <submittedName>
        <fullName evidence="3">Uncharacterized protein</fullName>
    </submittedName>
</protein>
<dbReference type="AlphaFoldDB" id="A0A1X0P510"/>
<keyword evidence="1" id="KW-0812">Transmembrane</keyword>
<accession>A0A1X0P510</accession>
<keyword evidence="2" id="KW-0732">Signal</keyword>
<dbReference type="RefSeq" id="XP_028886092.1">
    <property type="nucleotide sequence ID" value="XM_029022434.1"/>
</dbReference>
<comment type="caution">
    <text evidence="3">The sequence shown here is derived from an EMBL/GenBank/DDBJ whole genome shotgun (WGS) entry which is preliminary data.</text>
</comment>
<evidence type="ECO:0000313" key="3">
    <source>
        <dbReference type="EMBL" id="ORC92026.1"/>
    </source>
</evidence>
<keyword evidence="1" id="KW-1133">Transmembrane helix</keyword>